<organism evidence="2 3">
    <name type="scientific">Prorocentrum cordatum</name>
    <dbReference type="NCBI Taxonomy" id="2364126"/>
    <lineage>
        <taxon>Eukaryota</taxon>
        <taxon>Sar</taxon>
        <taxon>Alveolata</taxon>
        <taxon>Dinophyceae</taxon>
        <taxon>Prorocentrales</taxon>
        <taxon>Prorocentraceae</taxon>
        <taxon>Prorocentrum</taxon>
    </lineage>
</organism>
<dbReference type="EMBL" id="CAUYUJ010006179">
    <property type="protein sequence ID" value="CAK0816372.1"/>
    <property type="molecule type" value="Genomic_DNA"/>
</dbReference>
<name>A0ABN9RBM9_9DINO</name>
<keyword evidence="3" id="KW-1185">Reference proteome</keyword>
<evidence type="ECO:0000313" key="3">
    <source>
        <dbReference type="Proteomes" id="UP001189429"/>
    </source>
</evidence>
<feature type="non-terminal residue" evidence="2">
    <location>
        <position position="1"/>
    </location>
</feature>
<evidence type="ECO:0000256" key="1">
    <source>
        <dbReference type="SAM" id="MobiDB-lite"/>
    </source>
</evidence>
<gene>
    <name evidence="2" type="ORF">PCOR1329_LOCUS19364</name>
</gene>
<dbReference type="InterPro" id="IPR011993">
    <property type="entry name" value="PH-like_dom_sf"/>
</dbReference>
<proteinExistence type="predicted"/>
<dbReference type="Proteomes" id="UP001189429">
    <property type="component" value="Unassembled WGS sequence"/>
</dbReference>
<comment type="caution">
    <text evidence="2">The sequence shown here is derived from an EMBL/GenBank/DDBJ whole genome shotgun (WGS) entry which is preliminary data.</text>
</comment>
<dbReference type="SUPFAM" id="SSF50729">
    <property type="entry name" value="PH domain-like"/>
    <property type="match status" value="1"/>
</dbReference>
<evidence type="ECO:0000313" key="2">
    <source>
        <dbReference type="EMBL" id="CAK0816372.1"/>
    </source>
</evidence>
<sequence>RPRPMGAEGPATDAEGARGHRGKLYSAGEEEAEWRPAGTGLAYVVDAAAGGGVARLRFRDEDSGKLIHDRPLFGPGTYARQGDTQSIIVWEDPETLGDWALSFQDPSGAADIWQAMTAESAQDP</sequence>
<feature type="non-terminal residue" evidence="2">
    <location>
        <position position="124"/>
    </location>
</feature>
<dbReference type="Gene3D" id="2.30.29.30">
    <property type="entry name" value="Pleckstrin-homology domain (PH domain)/Phosphotyrosine-binding domain (PTB)"/>
    <property type="match status" value="1"/>
</dbReference>
<accession>A0ABN9RBM9</accession>
<reference evidence="2" key="1">
    <citation type="submission" date="2023-10" db="EMBL/GenBank/DDBJ databases">
        <authorList>
            <person name="Chen Y."/>
            <person name="Shah S."/>
            <person name="Dougan E. K."/>
            <person name="Thang M."/>
            <person name="Chan C."/>
        </authorList>
    </citation>
    <scope>NUCLEOTIDE SEQUENCE [LARGE SCALE GENOMIC DNA]</scope>
</reference>
<protein>
    <submittedName>
        <fullName evidence="2">Uncharacterized protein</fullName>
    </submittedName>
</protein>
<feature type="region of interest" description="Disordered" evidence="1">
    <location>
        <begin position="1"/>
        <end position="31"/>
    </location>
</feature>